<dbReference type="SUPFAM" id="SSF57362">
    <property type="entry name" value="BPTI-like"/>
    <property type="match status" value="1"/>
</dbReference>
<keyword evidence="3" id="KW-1015">Disulfide bond</keyword>
<dbReference type="Pfam" id="PF00014">
    <property type="entry name" value="Kunitz_BPTI"/>
    <property type="match status" value="1"/>
</dbReference>
<feature type="domain" description="BPTI/Kunitz inhibitor" evidence="5">
    <location>
        <begin position="43"/>
        <end position="93"/>
    </location>
</feature>
<feature type="non-terminal residue" evidence="6">
    <location>
        <position position="1"/>
    </location>
</feature>
<evidence type="ECO:0000256" key="4">
    <source>
        <dbReference type="SAM" id="MobiDB-lite"/>
    </source>
</evidence>
<protein>
    <submittedName>
        <fullName evidence="6">Putative tick kunitz 86</fullName>
    </submittedName>
</protein>
<organism evidence="6">
    <name type="scientific">Amblyomma triste</name>
    <name type="common">Neotropical tick</name>
    <dbReference type="NCBI Taxonomy" id="251400"/>
    <lineage>
        <taxon>Eukaryota</taxon>
        <taxon>Metazoa</taxon>
        <taxon>Ecdysozoa</taxon>
        <taxon>Arthropoda</taxon>
        <taxon>Chelicerata</taxon>
        <taxon>Arachnida</taxon>
        <taxon>Acari</taxon>
        <taxon>Parasitiformes</taxon>
        <taxon>Ixodida</taxon>
        <taxon>Ixodoidea</taxon>
        <taxon>Ixodidae</taxon>
        <taxon>Amblyomminae</taxon>
        <taxon>Amblyomma</taxon>
    </lineage>
</organism>
<dbReference type="PANTHER" id="PTHR10083">
    <property type="entry name" value="KUNITZ-TYPE PROTEASE INHIBITOR-RELATED"/>
    <property type="match status" value="1"/>
</dbReference>
<dbReference type="PROSITE" id="PS00280">
    <property type="entry name" value="BPTI_KUNITZ_1"/>
    <property type="match status" value="1"/>
</dbReference>
<reference evidence="6" key="1">
    <citation type="submission" date="2014-03" db="EMBL/GenBank/DDBJ databases">
        <title>The sialotranscriptome of Amblyomma triste, Amblyomma parvum and Amblyomma cajennense ticks, uncovered by 454-based RNA-seq.</title>
        <authorList>
            <person name="Garcia G.R."/>
            <person name="Gardinassi L.G."/>
            <person name="Ribeiro J.M."/>
            <person name="Anatriello E."/>
            <person name="Ferreira B.R."/>
            <person name="Moreira H.N."/>
            <person name="Mafra C."/>
            <person name="Olegario M.M."/>
            <person name="Szabo P.J."/>
            <person name="Miranda-Santos I.K."/>
            <person name="Maruyama S.R."/>
        </authorList>
    </citation>
    <scope>NUCLEOTIDE SEQUENCE</scope>
    <source>
        <strain evidence="6">Mato Grasso do Sul</strain>
        <tissue evidence="6">Salivary glands</tissue>
    </source>
</reference>
<evidence type="ECO:0000259" key="5">
    <source>
        <dbReference type="PROSITE" id="PS50279"/>
    </source>
</evidence>
<keyword evidence="2" id="KW-0722">Serine protease inhibitor</keyword>
<feature type="compositionally biased region" description="Polar residues" evidence="4">
    <location>
        <begin position="132"/>
        <end position="146"/>
    </location>
</feature>
<dbReference type="SMART" id="SM00131">
    <property type="entry name" value="KU"/>
    <property type="match status" value="1"/>
</dbReference>
<keyword evidence="1" id="KW-0646">Protease inhibitor</keyword>
<dbReference type="InterPro" id="IPR050098">
    <property type="entry name" value="TFPI/VKTCI-like"/>
</dbReference>
<dbReference type="PANTHER" id="PTHR10083:SF374">
    <property type="entry name" value="BPTI_KUNITZ INHIBITOR DOMAIN-CONTAINING PROTEIN"/>
    <property type="match status" value="1"/>
</dbReference>
<dbReference type="EMBL" id="GBBM01006070">
    <property type="protein sequence ID" value="JAC29348.1"/>
    <property type="molecule type" value="mRNA"/>
</dbReference>
<proteinExistence type="evidence at transcript level"/>
<dbReference type="AlphaFoldDB" id="A0A023G925"/>
<feature type="region of interest" description="Disordered" evidence="4">
    <location>
        <begin position="125"/>
        <end position="146"/>
    </location>
</feature>
<dbReference type="InterPro" id="IPR002223">
    <property type="entry name" value="Kunitz_BPTI"/>
</dbReference>
<accession>A0A023G925</accession>
<evidence type="ECO:0000313" key="6">
    <source>
        <dbReference type="EMBL" id="JAC29348.1"/>
    </source>
</evidence>
<dbReference type="Gene3D" id="4.10.410.10">
    <property type="entry name" value="Pancreatic trypsin inhibitor Kunitz domain"/>
    <property type="match status" value="1"/>
</dbReference>
<dbReference type="GO" id="GO:0004867">
    <property type="term" value="F:serine-type endopeptidase inhibitor activity"/>
    <property type="evidence" value="ECO:0007669"/>
    <property type="project" value="UniProtKB-KW"/>
</dbReference>
<evidence type="ECO:0000256" key="3">
    <source>
        <dbReference type="ARBA" id="ARBA00023157"/>
    </source>
</evidence>
<dbReference type="InterPro" id="IPR020901">
    <property type="entry name" value="Prtase_inh_Kunz-CS"/>
</dbReference>
<evidence type="ECO:0000256" key="2">
    <source>
        <dbReference type="ARBA" id="ARBA00022900"/>
    </source>
</evidence>
<evidence type="ECO:0000256" key="1">
    <source>
        <dbReference type="ARBA" id="ARBA00022690"/>
    </source>
</evidence>
<name>A0A023G925_AMBTT</name>
<dbReference type="InterPro" id="IPR036880">
    <property type="entry name" value="Kunitz_BPTI_sf"/>
</dbReference>
<dbReference type="GO" id="GO:0005615">
    <property type="term" value="C:extracellular space"/>
    <property type="evidence" value="ECO:0007669"/>
    <property type="project" value="TreeGrafter"/>
</dbReference>
<sequence length="146" mass="16834">HFSLKGLIDLVCGMRSFCWSLGMTTCLVLVLKIGAERFKSPDCAPEPVSGTCRGHHERWFYNKSTEKCDIFYWGGCDEKPNNFPNCTFCMQSCSCNEYKNTTELEALCEKIEEEADQKYWDSFGSYDDTDHNSSWYEYSAEQTSTQ</sequence>
<dbReference type="PROSITE" id="PS50279">
    <property type="entry name" value="BPTI_KUNITZ_2"/>
    <property type="match status" value="1"/>
</dbReference>